<protein>
    <submittedName>
        <fullName evidence="2">Uncharacterized protein</fullName>
    </submittedName>
</protein>
<sequence>MAPSGVHCGVRYYGWQPRPSDRGSGGERAHPLRVSVWEAPSVHGVPLTLFIFQSPLSTAQQPPRSQQHDNSPHTHTHTHTAVPVHSIAPQSTSISDIPEPIPIPAWAGSIPRARSADQDICARPFHAAHSCTSYPTARAVIPSSRLTAHQSLLLARSER</sequence>
<accession>A0A165D148</accession>
<dbReference type="EMBL" id="KV424088">
    <property type="protein sequence ID" value="KZT51837.1"/>
    <property type="molecule type" value="Genomic_DNA"/>
</dbReference>
<gene>
    <name evidence="2" type="ORF">CALCODRAFT_503031</name>
</gene>
<proteinExistence type="predicted"/>
<organism evidence="2 3">
    <name type="scientific">Calocera cornea HHB12733</name>
    <dbReference type="NCBI Taxonomy" id="1353952"/>
    <lineage>
        <taxon>Eukaryota</taxon>
        <taxon>Fungi</taxon>
        <taxon>Dikarya</taxon>
        <taxon>Basidiomycota</taxon>
        <taxon>Agaricomycotina</taxon>
        <taxon>Dacrymycetes</taxon>
        <taxon>Dacrymycetales</taxon>
        <taxon>Dacrymycetaceae</taxon>
        <taxon>Calocera</taxon>
    </lineage>
</organism>
<dbReference type="InParanoid" id="A0A165D148"/>
<evidence type="ECO:0000313" key="2">
    <source>
        <dbReference type="EMBL" id="KZT51837.1"/>
    </source>
</evidence>
<dbReference type="AlphaFoldDB" id="A0A165D148"/>
<evidence type="ECO:0000256" key="1">
    <source>
        <dbReference type="SAM" id="MobiDB-lite"/>
    </source>
</evidence>
<evidence type="ECO:0000313" key="3">
    <source>
        <dbReference type="Proteomes" id="UP000076842"/>
    </source>
</evidence>
<feature type="region of interest" description="Disordered" evidence="1">
    <location>
        <begin position="57"/>
        <end position="78"/>
    </location>
</feature>
<dbReference type="Proteomes" id="UP000076842">
    <property type="component" value="Unassembled WGS sequence"/>
</dbReference>
<keyword evidence="3" id="KW-1185">Reference proteome</keyword>
<reference evidence="2 3" key="1">
    <citation type="journal article" date="2016" name="Mol. Biol. Evol.">
        <title>Comparative Genomics of Early-Diverging Mushroom-Forming Fungi Provides Insights into the Origins of Lignocellulose Decay Capabilities.</title>
        <authorList>
            <person name="Nagy L.G."/>
            <person name="Riley R."/>
            <person name="Tritt A."/>
            <person name="Adam C."/>
            <person name="Daum C."/>
            <person name="Floudas D."/>
            <person name="Sun H."/>
            <person name="Yadav J.S."/>
            <person name="Pangilinan J."/>
            <person name="Larsson K.H."/>
            <person name="Matsuura K."/>
            <person name="Barry K."/>
            <person name="Labutti K."/>
            <person name="Kuo R."/>
            <person name="Ohm R.A."/>
            <person name="Bhattacharya S.S."/>
            <person name="Shirouzu T."/>
            <person name="Yoshinaga Y."/>
            <person name="Martin F.M."/>
            <person name="Grigoriev I.V."/>
            <person name="Hibbett D.S."/>
        </authorList>
    </citation>
    <scope>NUCLEOTIDE SEQUENCE [LARGE SCALE GENOMIC DNA]</scope>
    <source>
        <strain evidence="2 3">HHB12733</strain>
    </source>
</reference>
<name>A0A165D148_9BASI</name>